<reference evidence="6 7" key="1">
    <citation type="submission" date="2011-11" db="EMBL/GenBank/DDBJ databases">
        <title>Complete genome sequence of thermophilic Geobacillus thermoleovorans CCB_US3_UF5.</title>
        <authorList>
            <person name="Muhd Sakaff M.K.L."/>
            <person name="Abdul Rahman A.Y."/>
            <person name="Saito J.A."/>
            <person name="Hou S."/>
            <person name="Alam M."/>
        </authorList>
    </citation>
    <scope>NUCLEOTIDE SEQUENCE [LARGE SCALE GENOMIC DNA]</scope>
    <source>
        <strain evidence="6 7">CCB_US3_UF5</strain>
    </source>
</reference>
<dbReference type="InterPro" id="IPR003829">
    <property type="entry name" value="Pirin_N_dom"/>
</dbReference>
<dbReference type="Pfam" id="PF17954">
    <property type="entry name" value="Pirin_C_2"/>
    <property type="match status" value="1"/>
</dbReference>
<gene>
    <name evidence="6" type="ORF">GTCCBUS3UF5_34700</name>
</gene>
<feature type="domain" description="Quercetin 2,3-dioxygenase C-terminal cupin" evidence="5">
    <location>
        <begin position="202"/>
        <end position="279"/>
    </location>
</feature>
<evidence type="ECO:0000313" key="7">
    <source>
        <dbReference type="Proteomes" id="UP000005636"/>
    </source>
</evidence>
<evidence type="ECO:0000259" key="4">
    <source>
        <dbReference type="Pfam" id="PF02678"/>
    </source>
</evidence>
<feature type="transmembrane region" description="Helical" evidence="3">
    <location>
        <begin position="12"/>
        <end position="29"/>
    </location>
</feature>
<dbReference type="InterPro" id="IPR012093">
    <property type="entry name" value="Pirin"/>
</dbReference>
<dbReference type="SUPFAM" id="SSF51182">
    <property type="entry name" value="RmlC-like cupins"/>
    <property type="match status" value="1"/>
</dbReference>
<dbReference type="PIRSF" id="PIRSF006232">
    <property type="entry name" value="Pirin"/>
    <property type="match status" value="1"/>
</dbReference>
<dbReference type="PANTHER" id="PTHR43212:SF3">
    <property type="entry name" value="QUERCETIN 2,3-DIOXYGENASE"/>
    <property type="match status" value="1"/>
</dbReference>
<name>A0ABN4A2E2_GEOTH</name>
<evidence type="ECO:0000256" key="3">
    <source>
        <dbReference type="SAM" id="Phobius"/>
    </source>
</evidence>
<keyword evidence="7" id="KW-1185">Reference proteome</keyword>
<feature type="domain" description="Pirin N-terminal" evidence="4">
    <location>
        <begin position="58"/>
        <end position="164"/>
    </location>
</feature>
<dbReference type="InterPro" id="IPR011051">
    <property type="entry name" value="RmlC_Cupin_sf"/>
</dbReference>
<evidence type="ECO:0000256" key="2">
    <source>
        <dbReference type="RuleBase" id="RU003457"/>
    </source>
</evidence>
<evidence type="ECO:0000313" key="6">
    <source>
        <dbReference type="EMBL" id="AEV20771.1"/>
    </source>
</evidence>
<keyword evidence="3" id="KW-0472">Membrane</keyword>
<dbReference type="Gene3D" id="2.60.120.10">
    <property type="entry name" value="Jelly Rolls"/>
    <property type="match status" value="2"/>
</dbReference>
<keyword evidence="3" id="KW-0812">Transmembrane</keyword>
<evidence type="ECO:0000259" key="5">
    <source>
        <dbReference type="Pfam" id="PF17954"/>
    </source>
</evidence>
<evidence type="ECO:0000256" key="1">
    <source>
        <dbReference type="ARBA" id="ARBA00008416"/>
    </source>
</evidence>
<dbReference type="Pfam" id="PF02678">
    <property type="entry name" value="Pirin"/>
    <property type="match status" value="1"/>
</dbReference>
<keyword evidence="3" id="KW-1133">Transmembrane helix</keyword>
<dbReference type="CDD" id="cd02910">
    <property type="entry name" value="cupin_Yhhw_N"/>
    <property type="match status" value="1"/>
</dbReference>
<dbReference type="InterPro" id="IPR014710">
    <property type="entry name" value="RmlC-like_jellyroll"/>
</dbReference>
<proteinExistence type="inferred from homology"/>
<dbReference type="EMBL" id="CP003125">
    <property type="protein sequence ID" value="AEV20771.1"/>
    <property type="molecule type" value="Genomic_DNA"/>
</dbReference>
<sequence length="283" mass="32257">MKSIRRWGRIEACLFQSLTGLFFFLYNYLEFEIFKKTTIYLRSEEGMIRIDRASSRYHADYGWLKTYHSFSFGEYYDPNNIQFGPLRVLNDDFVAPLAGFGAHPHREMEIVSIVLKGYLQHEDSTGHKAVTTFGGVQRMSAGTGIVHSEVNPSATEEVNFLQLWFLPEQYGLPPSYERTEFPVDKMKNALLPIVTKHPSSPGIAHIHQDLTIYLSDLEAGHEVTFTQPEGRNIFVFVIEGDLTLNGEAHLERRDAARITETPVLRLATNKGSRLMLIDLPKEG</sequence>
<comment type="similarity">
    <text evidence="1 2">Belongs to the pirin family.</text>
</comment>
<dbReference type="InterPro" id="IPR041602">
    <property type="entry name" value="Quercetinase_C"/>
</dbReference>
<protein>
    <submittedName>
        <fullName evidence="6">Pirin domain protein</fullName>
    </submittedName>
</protein>
<accession>A0ABN4A2E2</accession>
<organism evidence="6 7">
    <name type="scientific">Geobacillus thermoleovorans CCB_US3_UF5</name>
    <dbReference type="NCBI Taxonomy" id="1111068"/>
    <lineage>
        <taxon>Bacteria</taxon>
        <taxon>Bacillati</taxon>
        <taxon>Bacillota</taxon>
        <taxon>Bacilli</taxon>
        <taxon>Bacillales</taxon>
        <taxon>Anoxybacillaceae</taxon>
        <taxon>Geobacillus</taxon>
        <taxon>Geobacillus thermoleovorans group</taxon>
    </lineage>
</organism>
<dbReference type="Proteomes" id="UP000005636">
    <property type="component" value="Chromosome"/>
</dbReference>
<dbReference type="PANTHER" id="PTHR43212">
    <property type="entry name" value="QUERCETIN 2,3-DIOXYGENASE"/>
    <property type="match status" value="1"/>
</dbReference>